<dbReference type="EMBL" id="CM042047">
    <property type="protein sequence ID" value="KAI3770506.1"/>
    <property type="molecule type" value="Genomic_DNA"/>
</dbReference>
<comment type="caution">
    <text evidence="1">The sequence shown here is derived from an EMBL/GenBank/DDBJ whole genome shotgun (WGS) entry which is preliminary data.</text>
</comment>
<evidence type="ECO:0000313" key="2">
    <source>
        <dbReference type="Proteomes" id="UP001055879"/>
    </source>
</evidence>
<keyword evidence="2" id="KW-1185">Reference proteome</keyword>
<reference evidence="2" key="1">
    <citation type="journal article" date="2022" name="Mol. Ecol. Resour.">
        <title>The genomes of chicory, endive, great burdock and yacon provide insights into Asteraceae palaeo-polyploidization history and plant inulin production.</title>
        <authorList>
            <person name="Fan W."/>
            <person name="Wang S."/>
            <person name="Wang H."/>
            <person name="Wang A."/>
            <person name="Jiang F."/>
            <person name="Liu H."/>
            <person name="Zhao H."/>
            <person name="Xu D."/>
            <person name="Zhang Y."/>
        </authorList>
    </citation>
    <scope>NUCLEOTIDE SEQUENCE [LARGE SCALE GENOMIC DNA]</scope>
    <source>
        <strain evidence="2">cv. Niubang</strain>
    </source>
</reference>
<reference evidence="1 2" key="2">
    <citation type="journal article" date="2022" name="Mol. Ecol. Resour.">
        <title>The genomes of chicory, endive, great burdock and yacon provide insights into Asteraceae paleo-polyploidization history and plant inulin production.</title>
        <authorList>
            <person name="Fan W."/>
            <person name="Wang S."/>
            <person name="Wang H."/>
            <person name="Wang A."/>
            <person name="Jiang F."/>
            <person name="Liu H."/>
            <person name="Zhao H."/>
            <person name="Xu D."/>
            <person name="Zhang Y."/>
        </authorList>
    </citation>
    <scope>NUCLEOTIDE SEQUENCE [LARGE SCALE GENOMIC DNA]</scope>
    <source>
        <strain evidence="2">cv. Niubang</strain>
    </source>
</reference>
<accession>A0ACB9FI39</accession>
<gene>
    <name evidence="1" type="ORF">L6452_01642</name>
</gene>
<organism evidence="1 2">
    <name type="scientific">Arctium lappa</name>
    <name type="common">Greater burdock</name>
    <name type="synonym">Lappa major</name>
    <dbReference type="NCBI Taxonomy" id="4217"/>
    <lineage>
        <taxon>Eukaryota</taxon>
        <taxon>Viridiplantae</taxon>
        <taxon>Streptophyta</taxon>
        <taxon>Embryophyta</taxon>
        <taxon>Tracheophyta</taxon>
        <taxon>Spermatophyta</taxon>
        <taxon>Magnoliopsida</taxon>
        <taxon>eudicotyledons</taxon>
        <taxon>Gunneridae</taxon>
        <taxon>Pentapetalae</taxon>
        <taxon>asterids</taxon>
        <taxon>campanulids</taxon>
        <taxon>Asterales</taxon>
        <taxon>Asteraceae</taxon>
        <taxon>Carduoideae</taxon>
        <taxon>Cardueae</taxon>
        <taxon>Arctiinae</taxon>
        <taxon>Arctium</taxon>
    </lineage>
</organism>
<proteinExistence type="predicted"/>
<protein>
    <submittedName>
        <fullName evidence="1">Uncharacterized protein</fullName>
    </submittedName>
</protein>
<evidence type="ECO:0000313" key="1">
    <source>
        <dbReference type="EMBL" id="KAI3770506.1"/>
    </source>
</evidence>
<name>A0ACB9FI39_ARCLA</name>
<sequence>MSFSPSIALSHWSSLPIVLAVDFFSFSYCFFIFSICSNNFFEKLSSILQSFFAKVYWSQLWKISESRFQNAEDRSFNTLRYIQRRSFTSLVVSLSLISVSDISKVFSLPSGRSLCSSLLLLLSLQSILQGSRILCKKRGKIKVEIDLKQKDGIW</sequence>
<dbReference type="Proteomes" id="UP001055879">
    <property type="component" value="Linkage Group LG01"/>
</dbReference>